<protein>
    <recommendedName>
        <fullName evidence="4">Outer membrane lipoprotein-sorting protein</fullName>
    </recommendedName>
</protein>
<comment type="caution">
    <text evidence="2">The sequence shown here is derived from an EMBL/GenBank/DDBJ whole genome shotgun (WGS) entry which is preliminary data.</text>
</comment>
<evidence type="ECO:0008006" key="4">
    <source>
        <dbReference type="Google" id="ProtNLM"/>
    </source>
</evidence>
<feature type="region of interest" description="Disordered" evidence="1">
    <location>
        <begin position="22"/>
        <end position="42"/>
    </location>
</feature>
<dbReference type="Proteomes" id="UP000741863">
    <property type="component" value="Unassembled WGS sequence"/>
</dbReference>
<reference evidence="2 3" key="1">
    <citation type="submission" date="2021-01" db="EMBL/GenBank/DDBJ databases">
        <title>Genomic Encyclopedia of Type Strains, Phase IV (KMG-IV): sequencing the most valuable type-strain genomes for metagenomic binning, comparative biology and taxonomic classification.</title>
        <authorList>
            <person name="Goeker M."/>
        </authorList>
    </citation>
    <scope>NUCLEOTIDE SEQUENCE [LARGE SCALE GENOMIC DNA]</scope>
    <source>
        <strain evidence="2 3">DSM 25540</strain>
    </source>
</reference>
<evidence type="ECO:0000313" key="3">
    <source>
        <dbReference type="Proteomes" id="UP000741863"/>
    </source>
</evidence>
<name>A0ABS2P7N7_9BACL</name>
<organism evidence="2 3">
    <name type="scientific">Geomicrobium sediminis</name>
    <dbReference type="NCBI Taxonomy" id="1347788"/>
    <lineage>
        <taxon>Bacteria</taxon>
        <taxon>Bacillati</taxon>
        <taxon>Bacillota</taxon>
        <taxon>Bacilli</taxon>
        <taxon>Bacillales</taxon>
        <taxon>Geomicrobium</taxon>
    </lineage>
</organism>
<accession>A0ABS2P7N7</accession>
<gene>
    <name evidence="2" type="ORF">JOD17_000117</name>
</gene>
<sequence>MRKSSLFIGMSLLLVACNADEEGNATSDQEQPQSSENIEGESDPFAEEVVQRAAMFFEDLDGLYFEVEGQLDVTVDRDGNVIEDGENVTMLEKHWHYMKDDEYYNRFQIDTIQETEENGELKVEEEPTSYTFTDRDDPEYQFDYNEGDESAIRYEVDRVEEIESIPGAAPHERRLEESVLTYLGEEDVNGYQTYVVQSEIDDMQMTHWYDQDTYYEVQSETVISRDDEDNVETISIITVLDFEKDPEFEESLFTVPDEVEVVEGDIMDTVGDE</sequence>
<evidence type="ECO:0000256" key="1">
    <source>
        <dbReference type="SAM" id="MobiDB-lite"/>
    </source>
</evidence>
<dbReference type="PROSITE" id="PS51257">
    <property type="entry name" value="PROKAR_LIPOPROTEIN"/>
    <property type="match status" value="1"/>
</dbReference>
<proteinExistence type="predicted"/>
<feature type="compositionally biased region" description="Polar residues" evidence="1">
    <location>
        <begin position="24"/>
        <end position="37"/>
    </location>
</feature>
<dbReference type="RefSeq" id="WP_204695213.1">
    <property type="nucleotide sequence ID" value="NZ_JAFBEC010000001.1"/>
</dbReference>
<dbReference type="EMBL" id="JAFBEC010000001">
    <property type="protein sequence ID" value="MBM7631026.1"/>
    <property type="molecule type" value="Genomic_DNA"/>
</dbReference>
<keyword evidence="3" id="KW-1185">Reference proteome</keyword>
<evidence type="ECO:0000313" key="2">
    <source>
        <dbReference type="EMBL" id="MBM7631026.1"/>
    </source>
</evidence>